<dbReference type="InterPro" id="IPR030657">
    <property type="entry name" value="TERF2"/>
</dbReference>
<dbReference type="GO" id="GO:0032208">
    <property type="term" value="P:negative regulation of telomere maintenance via recombination"/>
    <property type="evidence" value="ECO:0007669"/>
    <property type="project" value="TreeGrafter"/>
</dbReference>
<dbReference type="PANTHER" id="PTHR46833">
    <property type="entry name" value="TELOMERIC REPEAT-BINDING FACTOR 2 TERF2"/>
    <property type="match status" value="1"/>
</dbReference>
<dbReference type="GO" id="GO:0003720">
    <property type="term" value="F:telomerase activity"/>
    <property type="evidence" value="ECO:0007669"/>
    <property type="project" value="TreeGrafter"/>
</dbReference>
<dbReference type="GO" id="GO:0098505">
    <property type="term" value="F:G-rich strand telomeric DNA binding"/>
    <property type="evidence" value="ECO:0007669"/>
    <property type="project" value="TreeGrafter"/>
</dbReference>
<accession>A0AAZ1WY28</accession>
<keyword evidence="2" id="KW-1185">Reference proteome</keyword>
<dbReference type="GO" id="GO:0070198">
    <property type="term" value="P:protein localization to chromosome, telomeric region"/>
    <property type="evidence" value="ECO:0007669"/>
    <property type="project" value="TreeGrafter"/>
</dbReference>
<reference evidence="1" key="2">
    <citation type="submission" date="2025-08" db="UniProtKB">
        <authorList>
            <consortium name="Ensembl"/>
        </authorList>
    </citation>
    <scope>IDENTIFICATION</scope>
</reference>
<dbReference type="Gene3D" id="1.25.40.210">
    <property type="entry name" value="Telomere repeat-binding factor, dimerisation domain"/>
    <property type="match status" value="1"/>
</dbReference>
<dbReference type="GO" id="GO:0003691">
    <property type="term" value="F:double-stranded telomeric DNA binding"/>
    <property type="evidence" value="ECO:0007669"/>
    <property type="project" value="TreeGrafter"/>
</dbReference>
<dbReference type="PANTHER" id="PTHR46833:SF1">
    <property type="entry name" value="TELOMERIC REPEAT-BINDING FACTOR 2"/>
    <property type="match status" value="1"/>
</dbReference>
<protein>
    <submittedName>
        <fullName evidence="1">Uncharacterized protein</fullName>
    </submittedName>
</protein>
<reference evidence="1" key="3">
    <citation type="submission" date="2025-09" db="UniProtKB">
        <authorList>
            <consortium name="Ensembl"/>
        </authorList>
    </citation>
    <scope>IDENTIFICATION</scope>
</reference>
<dbReference type="GO" id="GO:0031627">
    <property type="term" value="P:telomeric loop formation"/>
    <property type="evidence" value="ECO:0007669"/>
    <property type="project" value="TreeGrafter"/>
</dbReference>
<dbReference type="SUPFAM" id="SSF63600">
    <property type="entry name" value="Telomeric repeat binding factor (TRF) dimerisation domain"/>
    <property type="match status" value="1"/>
</dbReference>
<dbReference type="Proteomes" id="UP000472276">
    <property type="component" value="Unassembled WGS sequence"/>
</dbReference>
<organism evidence="1 2">
    <name type="scientific">Oreochromis aureus</name>
    <name type="common">Israeli tilapia</name>
    <name type="synonym">Chromis aureus</name>
    <dbReference type="NCBI Taxonomy" id="47969"/>
    <lineage>
        <taxon>Eukaryota</taxon>
        <taxon>Metazoa</taxon>
        <taxon>Chordata</taxon>
        <taxon>Craniata</taxon>
        <taxon>Vertebrata</taxon>
        <taxon>Euteleostomi</taxon>
        <taxon>Actinopterygii</taxon>
        <taxon>Neopterygii</taxon>
        <taxon>Teleostei</taxon>
        <taxon>Neoteleostei</taxon>
        <taxon>Acanthomorphata</taxon>
        <taxon>Ovalentaria</taxon>
        <taxon>Cichlomorphae</taxon>
        <taxon>Cichliformes</taxon>
        <taxon>Cichlidae</taxon>
        <taxon>African cichlids</taxon>
        <taxon>Pseudocrenilabrinae</taxon>
        <taxon>Oreochromini</taxon>
        <taxon>Oreochromis</taxon>
    </lineage>
</organism>
<dbReference type="GO" id="GO:1905839">
    <property type="term" value="P:negative regulation of telomeric D-loop disassembly"/>
    <property type="evidence" value="ECO:0007669"/>
    <property type="project" value="TreeGrafter"/>
</dbReference>
<evidence type="ECO:0000313" key="1">
    <source>
        <dbReference type="Ensembl" id="ENSOABP00000060315.1"/>
    </source>
</evidence>
<sequence>MNMAAKENVNSRQFDTESVVNRWVVDYYLFLALELFKKEQYEDFCAITDVLDSVLVHPYGPIDFMPQKIQVWRFLCRINEGDKLGEINTDHSLSHICQSDSW</sequence>
<dbReference type="AlphaFoldDB" id="A0AAZ1WY28"/>
<proteinExistence type="predicted"/>
<dbReference type="GO" id="GO:0061820">
    <property type="term" value="P:telomeric D-loop disassembly"/>
    <property type="evidence" value="ECO:0007669"/>
    <property type="project" value="TreeGrafter"/>
</dbReference>
<reference evidence="2" key="1">
    <citation type="submission" date="2020-03" db="EMBL/GenBank/DDBJ databases">
        <title>Evolution of repeat sequences and sex chromosomes of tilapia species revealed by chromosome-level genomes.</title>
        <authorList>
            <person name="Xu L."/>
            <person name="Tao W."/>
            <person name="Wang D."/>
            <person name="Zhou Q."/>
        </authorList>
    </citation>
    <scope>NUCLEOTIDE SEQUENCE [LARGE SCALE GENOMIC DNA]</scope>
    <source>
        <strain evidence="2">Israel</strain>
    </source>
</reference>
<dbReference type="InterPro" id="IPR036507">
    <property type="entry name" value="Telomere_rpt-bd_fac_dimer_sf"/>
</dbReference>
<dbReference type="GO" id="GO:0032210">
    <property type="term" value="P:regulation of telomere maintenance via telomerase"/>
    <property type="evidence" value="ECO:0007669"/>
    <property type="project" value="TreeGrafter"/>
</dbReference>
<dbReference type="GO" id="GO:0031848">
    <property type="term" value="P:protection from non-homologous end joining at telomere"/>
    <property type="evidence" value="ECO:0007669"/>
    <property type="project" value="InterPro"/>
</dbReference>
<evidence type="ECO:0000313" key="2">
    <source>
        <dbReference type="Proteomes" id="UP000472276"/>
    </source>
</evidence>
<dbReference type="Ensembl" id="ENSOABT00000062477.1">
    <property type="protein sequence ID" value="ENSOABP00000060315.1"/>
    <property type="gene ID" value="ENSOABG00000028833.1"/>
</dbReference>
<dbReference type="GO" id="GO:0070187">
    <property type="term" value="C:shelterin complex"/>
    <property type="evidence" value="ECO:0007669"/>
    <property type="project" value="TreeGrafter"/>
</dbReference>
<name>A0AAZ1WY28_OREAU</name>